<dbReference type="Proteomes" id="UP000398389">
    <property type="component" value="Unassembled WGS sequence"/>
</dbReference>
<dbReference type="GeneID" id="43584881"/>
<protein>
    <submittedName>
        <fullName evidence="1">Uncharacterized protein</fullName>
    </submittedName>
</protein>
<proteinExistence type="predicted"/>
<gene>
    <name evidence="1" type="ORF">SAPINGB_P006067</name>
</gene>
<dbReference type="EMBL" id="CABVLU010000005">
    <property type="protein sequence ID" value="VVT58160.1"/>
    <property type="molecule type" value="Genomic_DNA"/>
</dbReference>
<evidence type="ECO:0000313" key="2">
    <source>
        <dbReference type="Proteomes" id="UP000398389"/>
    </source>
</evidence>
<dbReference type="AlphaFoldDB" id="A0A5E8C536"/>
<accession>A0A5E8C536</accession>
<dbReference type="RefSeq" id="XP_031856672.1">
    <property type="nucleotide sequence ID" value="XM_032000781.1"/>
</dbReference>
<name>A0A5E8C536_9ASCO</name>
<evidence type="ECO:0000313" key="1">
    <source>
        <dbReference type="EMBL" id="VVT58160.1"/>
    </source>
</evidence>
<sequence length="870" mass="98839">MEKIYVQTVSGVESKYYQYGRDILKESVLNQLSSLPADEHSIAIVDALDVFGALKTYSESLQSTSTEFLFEEFDQNERLCLLCTLPFTPDISYNGIDIIQQKIQKYKLKTMNSVVDFFLLIPPDSEFNWGVFHFKYDPHELNLKAFFYSIDHSPQEYGQKYTFGSDILSSFFSVHHDLISFIYREIGIMVTDIFQEEFTLKSLKNGILLPDDAPLKFYSGALVPFNIARILDGSLDFVSQDLNKALVFIILSKEYRQKKFLSNTSLLKSIDSTNNESEFDDMTAHRNRVQMNTVFSPYFCEVFSHLLESLAITELLFQTFLTNAKNETVSSGNFQGRINFALEHPDFKSNFSNIRNFYEKYHMNSEIIEKVLIDFEKITSLSKIKFSSIIYSKGQYFFTNAQFNHIVKSVSFKNRFKLSFSHLFLSSILNTDDISQVTPSFLVKSLILVIRDLFISSKFISEKGITGILGTTSNRDILGLLELGVALNLSHILNYFQKISFDRRYQIKVATDNSKVLFPVGTKYLAQSNRAIFSPYEYITLIRLSIDNVSPDNVTERKKRSLAATLNYLTSSYEFYQGLFSIFNSFADEKCTNENFNRHISIYNSNKNQTVKDTDEVASSSQSTMLSSPYTEGFFEQNALGLLPSTLPNALPSLANNLHVESSYPGTLHFLDENGIKQPEFDSSPILPAFPSLGAADPCLAPVDKPEFSQFPTQSFPQFENPFEWDPTAAQVSQTIVNQPTLTTTFESLENMPNFFEIETQSTGQSQLPLQLEKRKRESWGNGMTPNISKTARVANQTEVTTEEIQVDNSNLISDIDQYTSILNSFFLNDNVGAELGHYNQGLIPPLEGLLDNLPIENSNNSQLDFGSQE</sequence>
<keyword evidence="2" id="KW-1185">Reference proteome</keyword>
<reference evidence="1 2" key="1">
    <citation type="submission" date="2019-09" db="EMBL/GenBank/DDBJ databases">
        <authorList>
            <person name="Brejova B."/>
        </authorList>
    </citation>
    <scope>NUCLEOTIDE SEQUENCE [LARGE SCALE GENOMIC DNA]</scope>
</reference>
<organism evidence="1 2">
    <name type="scientific">Magnusiomyces paraingens</name>
    <dbReference type="NCBI Taxonomy" id="2606893"/>
    <lineage>
        <taxon>Eukaryota</taxon>
        <taxon>Fungi</taxon>
        <taxon>Dikarya</taxon>
        <taxon>Ascomycota</taxon>
        <taxon>Saccharomycotina</taxon>
        <taxon>Dipodascomycetes</taxon>
        <taxon>Dipodascales</taxon>
        <taxon>Dipodascaceae</taxon>
        <taxon>Magnusiomyces</taxon>
    </lineage>
</organism>